<evidence type="ECO:0000313" key="2">
    <source>
        <dbReference type="Proteomes" id="UP000678228"/>
    </source>
</evidence>
<keyword evidence="2" id="KW-1185">Reference proteome</keyword>
<dbReference type="RefSeq" id="WP_210599057.1">
    <property type="nucleotide sequence ID" value="NZ_JAGKSQ010000011.1"/>
</dbReference>
<dbReference type="EMBL" id="JAGKSQ010000011">
    <property type="protein sequence ID" value="MBP3953197.1"/>
    <property type="molecule type" value="Genomic_DNA"/>
</dbReference>
<evidence type="ECO:0000313" key="1">
    <source>
        <dbReference type="EMBL" id="MBP3953197.1"/>
    </source>
</evidence>
<name>A0A940WYM5_9BACI</name>
<feature type="non-terminal residue" evidence="1">
    <location>
        <position position="1"/>
    </location>
</feature>
<comment type="caution">
    <text evidence="1">The sequence shown here is derived from an EMBL/GenBank/DDBJ whole genome shotgun (WGS) entry which is preliminary data.</text>
</comment>
<reference evidence="1" key="1">
    <citation type="submission" date="2021-03" db="EMBL/GenBank/DDBJ databases">
        <title>Bacillus suaedae sp. nov., isolated from Suaeda aralocaspica.</title>
        <authorList>
            <person name="Lei R.F.R."/>
        </authorList>
    </citation>
    <scope>NUCLEOTIDE SEQUENCE</scope>
    <source>
        <strain evidence="1">YZJH907-2</strain>
    </source>
</reference>
<sequence length="81" mass="9210">SIILHVGSSFMCVCFDDIRIISEDPFLFKRGKTNTTGMLLRDVKAKGETPQAKTRRLTGFPRKAKYISGAVYTSYLVRIFF</sequence>
<organism evidence="1 2">
    <name type="scientific">Halalkalibacter suaedae</name>
    <dbReference type="NCBI Taxonomy" id="2822140"/>
    <lineage>
        <taxon>Bacteria</taxon>
        <taxon>Bacillati</taxon>
        <taxon>Bacillota</taxon>
        <taxon>Bacilli</taxon>
        <taxon>Bacillales</taxon>
        <taxon>Bacillaceae</taxon>
        <taxon>Halalkalibacter</taxon>
    </lineage>
</organism>
<dbReference type="Proteomes" id="UP000678228">
    <property type="component" value="Unassembled WGS sequence"/>
</dbReference>
<dbReference type="AlphaFoldDB" id="A0A940WYM5"/>
<proteinExistence type="predicted"/>
<accession>A0A940WYM5</accession>
<protein>
    <submittedName>
        <fullName evidence="1">Uncharacterized protein</fullName>
    </submittedName>
</protein>
<gene>
    <name evidence="1" type="ORF">J7W16_18905</name>
</gene>